<feature type="transmembrane region" description="Helical" evidence="1">
    <location>
        <begin position="91"/>
        <end position="111"/>
    </location>
</feature>
<dbReference type="InterPro" id="IPR010699">
    <property type="entry name" value="DUF1275"/>
</dbReference>
<proteinExistence type="predicted"/>
<keyword evidence="1" id="KW-1133">Transmembrane helix</keyword>
<organism evidence="2 3">
    <name type="scientific">Staphylococcus pasteuri_A</name>
    <dbReference type="NCBI Taxonomy" id="3062664"/>
    <lineage>
        <taxon>Bacteria</taxon>
        <taxon>Bacillati</taxon>
        <taxon>Bacillota</taxon>
        <taxon>Bacilli</taxon>
        <taxon>Bacillales</taxon>
        <taxon>Staphylococcaceae</taxon>
        <taxon>Staphylococcus</taxon>
    </lineage>
</organism>
<dbReference type="Proteomes" id="UP001170310">
    <property type="component" value="Unassembled WGS sequence"/>
</dbReference>
<reference evidence="2" key="1">
    <citation type="submission" date="2023-07" db="EMBL/GenBank/DDBJ databases">
        <title>Genome content predicts the carbon catabolic preferences of heterotrophic bacteria.</title>
        <authorList>
            <person name="Gralka M."/>
        </authorList>
    </citation>
    <scope>NUCLEOTIDE SEQUENCE</scope>
    <source>
        <strain evidence="2">E2R20</strain>
    </source>
</reference>
<feature type="transmembrane region" description="Helical" evidence="1">
    <location>
        <begin position="199"/>
        <end position="221"/>
    </location>
</feature>
<dbReference type="AlphaFoldDB" id="A0AAW7YMJ4"/>
<dbReference type="PANTHER" id="PTHR37314:SF4">
    <property type="entry name" value="UPF0700 TRANSMEMBRANE PROTEIN YOAK"/>
    <property type="match status" value="1"/>
</dbReference>
<sequence length="228" mass="25174">MALEKFIRENIYQSKEIAVLLTFVGGYIDAYTFLTRGGTLAAGQTGNIIFLASELSHSDLNGGMLKISSVISFMVGVMFVSLIHHQMATRYWRLVSLVPITLSCIIVGFLPTSVSNLYILPPLAFGMAMLTTSFSKIEGEGYNNTFSTGNIKNGVIALSEYMLNKDKAQLRKAQLYIRIVLSFIIGAIVSAEVQLFLGTYAILVAATILIVIFIFYSSLIYRREHTAE</sequence>
<keyword evidence="3" id="KW-1185">Reference proteome</keyword>
<feature type="transmembrane region" description="Helical" evidence="1">
    <location>
        <begin position="117"/>
        <end position="134"/>
    </location>
</feature>
<evidence type="ECO:0000313" key="3">
    <source>
        <dbReference type="Proteomes" id="UP001170310"/>
    </source>
</evidence>
<keyword evidence="1" id="KW-0812">Transmembrane</keyword>
<keyword evidence="1" id="KW-0472">Membrane</keyword>
<accession>A0AAW7YMJ4</accession>
<protein>
    <submittedName>
        <fullName evidence="2">YoaK family protein</fullName>
    </submittedName>
</protein>
<evidence type="ECO:0000256" key="1">
    <source>
        <dbReference type="SAM" id="Phobius"/>
    </source>
</evidence>
<comment type="caution">
    <text evidence="2">The sequence shown here is derived from an EMBL/GenBank/DDBJ whole genome shotgun (WGS) entry which is preliminary data.</text>
</comment>
<feature type="transmembrane region" description="Helical" evidence="1">
    <location>
        <begin position="175"/>
        <end position="193"/>
    </location>
</feature>
<evidence type="ECO:0000313" key="2">
    <source>
        <dbReference type="EMBL" id="MDO6572765.1"/>
    </source>
</evidence>
<gene>
    <name evidence="2" type="ORF">Q4528_01180</name>
</gene>
<dbReference type="Pfam" id="PF06912">
    <property type="entry name" value="DUF1275"/>
    <property type="match status" value="1"/>
</dbReference>
<dbReference type="RefSeq" id="WP_303520213.1">
    <property type="nucleotide sequence ID" value="NZ_JAUOQO010000001.1"/>
</dbReference>
<dbReference type="PANTHER" id="PTHR37314">
    <property type="entry name" value="SLR0142 PROTEIN"/>
    <property type="match status" value="1"/>
</dbReference>
<dbReference type="EMBL" id="JAUOQO010000001">
    <property type="protein sequence ID" value="MDO6572765.1"/>
    <property type="molecule type" value="Genomic_DNA"/>
</dbReference>
<feature type="transmembrane region" description="Helical" evidence="1">
    <location>
        <begin position="63"/>
        <end position="84"/>
    </location>
</feature>
<name>A0AAW7YMJ4_9STAP</name>